<sequence length="158" mass="16754">MKSFAVLASILSLATAAPLDGPTTLTSGTQLCSATMPCPASQVCAENLFPDLAGNFLGDACYFLADVPQTCYIRGNSSPRHGCPEGQDCFEAKPEFEQDNLKCFVPGKQPQPRPQGVKACNDATNCPDKMGCYEKAPSTNDKSKFCYAAIFAPIPTSA</sequence>
<evidence type="ECO:0000313" key="3">
    <source>
        <dbReference type="Proteomes" id="UP000481861"/>
    </source>
</evidence>
<evidence type="ECO:0000313" key="2">
    <source>
        <dbReference type="EMBL" id="KAF2866151.1"/>
    </source>
</evidence>
<proteinExistence type="predicted"/>
<dbReference type="AlphaFoldDB" id="A0A7C8I289"/>
<evidence type="ECO:0000256" key="1">
    <source>
        <dbReference type="SAM" id="SignalP"/>
    </source>
</evidence>
<reference evidence="2 3" key="1">
    <citation type="submission" date="2020-01" db="EMBL/GenBank/DDBJ databases">
        <authorList>
            <consortium name="DOE Joint Genome Institute"/>
            <person name="Haridas S."/>
            <person name="Albert R."/>
            <person name="Binder M."/>
            <person name="Bloem J."/>
            <person name="Labutti K."/>
            <person name="Salamov A."/>
            <person name="Andreopoulos B."/>
            <person name="Baker S.E."/>
            <person name="Barry K."/>
            <person name="Bills G."/>
            <person name="Bluhm B.H."/>
            <person name="Cannon C."/>
            <person name="Castanera R."/>
            <person name="Culley D.E."/>
            <person name="Daum C."/>
            <person name="Ezra D."/>
            <person name="Gonzalez J.B."/>
            <person name="Henrissat B."/>
            <person name="Kuo A."/>
            <person name="Liang C."/>
            <person name="Lipzen A."/>
            <person name="Lutzoni F."/>
            <person name="Magnuson J."/>
            <person name="Mondo S."/>
            <person name="Nolan M."/>
            <person name="Ohm R."/>
            <person name="Pangilinan J."/>
            <person name="Park H.-J.H."/>
            <person name="Ramirez L."/>
            <person name="Alfaro M."/>
            <person name="Sun H."/>
            <person name="Tritt A."/>
            <person name="Yoshinaga Y."/>
            <person name="Zwiers L.-H.L."/>
            <person name="Turgeon B.G."/>
            <person name="Goodwin S.B."/>
            <person name="Spatafora J.W."/>
            <person name="Crous P.W."/>
            <person name="Grigoriev I.V."/>
        </authorList>
    </citation>
    <scope>NUCLEOTIDE SEQUENCE [LARGE SCALE GENOMIC DNA]</scope>
    <source>
        <strain evidence="2 3">CBS 611.86</strain>
    </source>
</reference>
<keyword evidence="3" id="KW-1185">Reference proteome</keyword>
<dbReference type="EMBL" id="JAADJZ010000029">
    <property type="protein sequence ID" value="KAF2866151.1"/>
    <property type="molecule type" value="Genomic_DNA"/>
</dbReference>
<feature type="signal peptide" evidence="1">
    <location>
        <begin position="1"/>
        <end position="16"/>
    </location>
</feature>
<feature type="chain" id="PRO_5028841934" evidence="1">
    <location>
        <begin position="17"/>
        <end position="158"/>
    </location>
</feature>
<name>A0A7C8I289_9PLEO</name>
<comment type="caution">
    <text evidence="2">The sequence shown here is derived from an EMBL/GenBank/DDBJ whole genome shotgun (WGS) entry which is preliminary data.</text>
</comment>
<keyword evidence="1" id="KW-0732">Signal</keyword>
<gene>
    <name evidence="2" type="ORF">BDV95DRAFT_612019</name>
</gene>
<accession>A0A7C8I289</accession>
<organism evidence="2 3">
    <name type="scientific">Massariosphaeria phaeospora</name>
    <dbReference type="NCBI Taxonomy" id="100035"/>
    <lineage>
        <taxon>Eukaryota</taxon>
        <taxon>Fungi</taxon>
        <taxon>Dikarya</taxon>
        <taxon>Ascomycota</taxon>
        <taxon>Pezizomycotina</taxon>
        <taxon>Dothideomycetes</taxon>
        <taxon>Pleosporomycetidae</taxon>
        <taxon>Pleosporales</taxon>
        <taxon>Pleosporales incertae sedis</taxon>
        <taxon>Massariosphaeria</taxon>
    </lineage>
</organism>
<protein>
    <submittedName>
        <fullName evidence="2">Uncharacterized protein</fullName>
    </submittedName>
</protein>
<dbReference type="Proteomes" id="UP000481861">
    <property type="component" value="Unassembled WGS sequence"/>
</dbReference>